<reference evidence="3 4" key="1">
    <citation type="submission" date="2016-11" db="EMBL/GenBank/DDBJ databases">
        <authorList>
            <person name="Jaros S."/>
            <person name="Januszkiewicz K."/>
            <person name="Wedrychowicz H."/>
        </authorList>
    </citation>
    <scope>NUCLEOTIDE SEQUENCE [LARGE SCALE GENOMIC DNA]</scope>
    <source>
        <strain evidence="3 4">DSM 45408</strain>
    </source>
</reference>
<gene>
    <name evidence="3" type="ORF">SAMN05444351_3462</name>
</gene>
<evidence type="ECO:0000256" key="1">
    <source>
        <dbReference type="SAM" id="Coils"/>
    </source>
</evidence>
<keyword evidence="4" id="KW-1185">Reference proteome</keyword>
<organism evidence="3 4">
    <name type="scientific">Geodermatophilus nigrescens</name>
    <dbReference type="NCBI Taxonomy" id="1070870"/>
    <lineage>
        <taxon>Bacteria</taxon>
        <taxon>Bacillati</taxon>
        <taxon>Actinomycetota</taxon>
        <taxon>Actinomycetes</taxon>
        <taxon>Geodermatophilales</taxon>
        <taxon>Geodermatophilaceae</taxon>
        <taxon>Geodermatophilus</taxon>
    </lineage>
</organism>
<name>A0A1M5N9P6_9ACTN</name>
<dbReference type="EMBL" id="FQVX01000003">
    <property type="protein sequence ID" value="SHG86215.1"/>
    <property type="molecule type" value="Genomic_DNA"/>
</dbReference>
<evidence type="ECO:0000259" key="2">
    <source>
        <dbReference type="Pfam" id="PF20537"/>
    </source>
</evidence>
<dbReference type="InterPro" id="IPR046640">
    <property type="entry name" value="DUF6752"/>
</dbReference>
<dbReference type="STRING" id="1070870.SAMN05444351_3462"/>
<protein>
    <recommendedName>
        <fullName evidence="2">DUF6752 domain-containing protein</fullName>
    </recommendedName>
</protein>
<keyword evidence="1" id="KW-0175">Coiled coil</keyword>
<feature type="domain" description="DUF6752" evidence="2">
    <location>
        <begin position="82"/>
        <end position="121"/>
    </location>
</feature>
<dbReference type="OrthoDB" id="4951290at2"/>
<proteinExistence type="predicted"/>
<evidence type="ECO:0000313" key="4">
    <source>
        <dbReference type="Proteomes" id="UP000184471"/>
    </source>
</evidence>
<dbReference type="AlphaFoldDB" id="A0A1M5N9P6"/>
<dbReference type="RefSeq" id="WP_073421521.1">
    <property type="nucleotide sequence ID" value="NZ_FQVX01000003.1"/>
</dbReference>
<evidence type="ECO:0000313" key="3">
    <source>
        <dbReference type="EMBL" id="SHG86215.1"/>
    </source>
</evidence>
<feature type="coiled-coil region" evidence="1">
    <location>
        <begin position="34"/>
        <end position="75"/>
    </location>
</feature>
<accession>A0A1M5N9P6</accession>
<dbReference type="Proteomes" id="UP000184471">
    <property type="component" value="Unassembled WGS sequence"/>
</dbReference>
<dbReference type="Pfam" id="PF20537">
    <property type="entry name" value="DUF6752"/>
    <property type="match status" value="1"/>
</dbReference>
<sequence length="135" mass="15209">MTPDDAAPRRPLARPAHLVRRVLAPAGLELAGQLSALQQEFADLRAADDRLREELDEARGRTRELEAEVARLRGLGDEVGALREEVARLRDGLHEERRLHLRVAELTDLVTELVLPLHDREIDPAVLRSLRPETL</sequence>